<protein>
    <recommendedName>
        <fullName evidence="3">DUF2281 domain-containing protein</fullName>
    </recommendedName>
</protein>
<dbReference type="RefSeq" id="WP_190477802.1">
    <property type="nucleotide sequence ID" value="NZ_JACJSG010000047.1"/>
</dbReference>
<evidence type="ECO:0008006" key="3">
    <source>
        <dbReference type="Google" id="ProtNLM"/>
    </source>
</evidence>
<dbReference type="Proteomes" id="UP000661112">
    <property type="component" value="Unassembled WGS sequence"/>
</dbReference>
<dbReference type="EMBL" id="JACJSG010000047">
    <property type="protein sequence ID" value="MBD2504225.1"/>
    <property type="molecule type" value="Genomic_DNA"/>
</dbReference>
<keyword evidence="2" id="KW-1185">Reference proteome</keyword>
<accession>A0ABR8DAJ5</accession>
<gene>
    <name evidence="1" type="ORF">H6G83_27045</name>
</gene>
<organism evidence="1 2">
    <name type="scientific">Anabaena azotica FACHB-119</name>
    <dbReference type="NCBI Taxonomy" id="947527"/>
    <lineage>
        <taxon>Bacteria</taxon>
        <taxon>Bacillati</taxon>
        <taxon>Cyanobacteriota</taxon>
        <taxon>Cyanophyceae</taxon>
        <taxon>Nostocales</taxon>
        <taxon>Nostocaceae</taxon>
        <taxon>Anabaena</taxon>
        <taxon>Anabaena azotica</taxon>
    </lineage>
</organism>
<name>A0ABR8DAJ5_9NOST</name>
<evidence type="ECO:0000313" key="2">
    <source>
        <dbReference type="Proteomes" id="UP000661112"/>
    </source>
</evidence>
<sequence>MNLEEAVLERLRHLPVDKQQQLLEFAEFLSQKTTLKPPLRTVRGLCADLKVDISEEDIAQARQEMWSNFPRDIVIIDLEKIERR</sequence>
<evidence type="ECO:0000313" key="1">
    <source>
        <dbReference type="EMBL" id="MBD2504225.1"/>
    </source>
</evidence>
<comment type="caution">
    <text evidence="1">The sequence shown here is derived from an EMBL/GenBank/DDBJ whole genome shotgun (WGS) entry which is preliminary data.</text>
</comment>
<reference evidence="1 2" key="1">
    <citation type="journal article" date="2020" name="ISME J.">
        <title>Comparative genomics reveals insights into cyanobacterial evolution and habitat adaptation.</title>
        <authorList>
            <person name="Chen M.Y."/>
            <person name="Teng W.K."/>
            <person name="Zhao L."/>
            <person name="Hu C.X."/>
            <person name="Zhou Y.K."/>
            <person name="Han B.P."/>
            <person name="Song L.R."/>
            <person name="Shu W.S."/>
        </authorList>
    </citation>
    <scope>NUCLEOTIDE SEQUENCE [LARGE SCALE GENOMIC DNA]</scope>
    <source>
        <strain evidence="1 2">FACHB-119</strain>
    </source>
</reference>
<proteinExistence type="predicted"/>